<gene>
    <name evidence="1" type="ORF">GDO78_019939</name>
</gene>
<protein>
    <submittedName>
        <fullName evidence="1">Uncharacterized protein</fullName>
    </submittedName>
</protein>
<sequence length="105" mass="11771">MPTALGSYSTLIYHYPYIQSLARTCQLHLMNIARIRSFLTLDTLKTLTVALIHSRLDYCHSLLIGLPCTRLDPLQSILNVAARLIFLSSRYSDAVPCSSHCTGCR</sequence>
<name>A0A8J6B5G3_ELECQ</name>
<dbReference type="Proteomes" id="UP000770717">
    <property type="component" value="Unassembled WGS sequence"/>
</dbReference>
<accession>A0A8J6B5G3</accession>
<reference evidence="1" key="1">
    <citation type="thesis" date="2020" institute="ProQuest LLC" country="789 East Eisenhower Parkway, Ann Arbor, MI, USA">
        <title>Comparative Genomics and Chromosome Evolution.</title>
        <authorList>
            <person name="Mudd A.B."/>
        </authorList>
    </citation>
    <scope>NUCLEOTIDE SEQUENCE</scope>
    <source>
        <strain evidence="1">HN-11 Male</strain>
        <tissue evidence="1">Kidney and liver</tissue>
    </source>
</reference>
<dbReference type="AlphaFoldDB" id="A0A8J6B5G3"/>
<keyword evidence="2" id="KW-1185">Reference proteome</keyword>
<comment type="caution">
    <text evidence="1">The sequence shown here is derived from an EMBL/GenBank/DDBJ whole genome shotgun (WGS) entry which is preliminary data.</text>
</comment>
<organism evidence="1 2">
    <name type="scientific">Eleutherodactylus coqui</name>
    <name type="common">Puerto Rican coqui</name>
    <dbReference type="NCBI Taxonomy" id="57060"/>
    <lineage>
        <taxon>Eukaryota</taxon>
        <taxon>Metazoa</taxon>
        <taxon>Chordata</taxon>
        <taxon>Craniata</taxon>
        <taxon>Vertebrata</taxon>
        <taxon>Euteleostomi</taxon>
        <taxon>Amphibia</taxon>
        <taxon>Batrachia</taxon>
        <taxon>Anura</taxon>
        <taxon>Neobatrachia</taxon>
        <taxon>Hyloidea</taxon>
        <taxon>Eleutherodactylidae</taxon>
        <taxon>Eleutherodactylinae</taxon>
        <taxon>Eleutherodactylus</taxon>
        <taxon>Eleutherodactylus</taxon>
    </lineage>
</organism>
<proteinExistence type="predicted"/>
<dbReference type="OrthoDB" id="9036313at2759"/>
<dbReference type="EMBL" id="WNTK01004435">
    <property type="protein sequence ID" value="KAG9464432.1"/>
    <property type="molecule type" value="Genomic_DNA"/>
</dbReference>
<evidence type="ECO:0000313" key="2">
    <source>
        <dbReference type="Proteomes" id="UP000770717"/>
    </source>
</evidence>
<evidence type="ECO:0000313" key="1">
    <source>
        <dbReference type="EMBL" id="KAG9464432.1"/>
    </source>
</evidence>